<dbReference type="Proteomes" id="UP001432027">
    <property type="component" value="Unassembled WGS sequence"/>
</dbReference>
<dbReference type="Pfam" id="PF00651">
    <property type="entry name" value="BTB"/>
    <property type="match status" value="1"/>
</dbReference>
<reference evidence="2" key="1">
    <citation type="submission" date="2023-10" db="EMBL/GenBank/DDBJ databases">
        <title>Genome assembly of Pristionchus species.</title>
        <authorList>
            <person name="Yoshida K."/>
            <person name="Sommer R.J."/>
        </authorList>
    </citation>
    <scope>NUCLEOTIDE SEQUENCE</scope>
    <source>
        <strain evidence="2">RS0144</strain>
    </source>
</reference>
<accession>A0AAV5S9X8</accession>
<dbReference type="SUPFAM" id="SSF54695">
    <property type="entry name" value="POZ domain"/>
    <property type="match status" value="1"/>
</dbReference>
<proteinExistence type="predicted"/>
<comment type="caution">
    <text evidence="2">The sequence shown here is derived from an EMBL/GenBank/DDBJ whole genome shotgun (WGS) entry which is preliminary data.</text>
</comment>
<dbReference type="AlphaFoldDB" id="A0AAV5S9X8"/>
<keyword evidence="3" id="KW-1185">Reference proteome</keyword>
<dbReference type="SMART" id="SM00225">
    <property type="entry name" value="BTB"/>
    <property type="match status" value="1"/>
</dbReference>
<gene>
    <name evidence="2" type="ORF">PENTCL1PPCAC_2196</name>
</gene>
<sequence>MSREEVETDSGRSQTDFFSPSKFSDVVFVVEGKKMFASSQILANASAYFKTKFFSGSNEFQEKEIALDDVYSEELTDMLEMIYDVDREAKDSTVKFLLKVADRFEITTI</sequence>
<dbReference type="InterPro" id="IPR000210">
    <property type="entry name" value="BTB/POZ_dom"/>
</dbReference>
<organism evidence="2 3">
    <name type="scientific">Pristionchus entomophagus</name>
    <dbReference type="NCBI Taxonomy" id="358040"/>
    <lineage>
        <taxon>Eukaryota</taxon>
        <taxon>Metazoa</taxon>
        <taxon>Ecdysozoa</taxon>
        <taxon>Nematoda</taxon>
        <taxon>Chromadorea</taxon>
        <taxon>Rhabditida</taxon>
        <taxon>Rhabditina</taxon>
        <taxon>Diplogasteromorpha</taxon>
        <taxon>Diplogasteroidea</taxon>
        <taxon>Neodiplogasteridae</taxon>
        <taxon>Pristionchus</taxon>
    </lineage>
</organism>
<feature type="non-terminal residue" evidence="2">
    <location>
        <position position="109"/>
    </location>
</feature>
<evidence type="ECO:0000313" key="3">
    <source>
        <dbReference type="Proteomes" id="UP001432027"/>
    </source>
</evidence>
<dbReference type="EMBL" id="BTSX01000001">
    <property type="protein sequence ID" value="GMS80021.1"/>
    <property type="molecule type" value="Genomic_DNA"/>
</dbReference>
<dbReference type="PANTHER" id="PTHR47022">
    <property type="entry name" value="BTB AND MATH DOMAIN-CONTAINING PROTEIN 36-RELATED"/>
    <property type="match status" value="1"/>
</dbReference>
<dbReference type="CDD" id="cd18186">
    <property type="entry name" value="BTB_POZ_ZBTB_KLHL-like"/>
    <property type="match status" value="1"/>
</dbReference>
<dbReference type="PANTHER" id="PTHR47022:SF1">
    <property type="entry name" value="BTB AND MATH DOMAIN-CONTAINING PROTEIN 36-RELATED"/>
    <property type="match status" value="1"/>
</dbReference>
<dbReference type="PROSITE" id="PS50097">
    <property type="entry name" value="BTB"/>
    <property type="match status" value="1"/>
</dbReference>
<evidence type="ECO:0000313" key="2">
    <source>
        <dbReference type="EMBL" id="GMS80021.1"/>
    </source>
</evidence>
<dbReference type="Gene3D" id="3.30.710.10">
    <property type="entry name" value="Potassium Channel Kv1.1, Chain A"/>
    <property type="match status" value="1"/>
</dbReference>
<name>A0AAV5S9X8_9BILA</name>
<feature type="domain" description="BTB" evidence="1">
    <location>
        <begin position="24"/>
        <end position="91"/>
    </location>
</feature>
<dbReference type="InterPro" id="IPR011333">
    <property type="entry name" value="SKP1/BTB/POZ_sf"/>
</dbReference>
<evidence type="ECO:0000259" key="1">
    <source>
        <dbReference type="PROSITE" id="PS50097"/>
    </source>
</evidence>
<protein>
    <recommendedName>
        <fullName evidence="1">BTB domain-containing protein</fullName>
    </recommendedName>
</protein>